<dbReference type="AlphaFoldDB" id="A0A438LZD5"/>
<comment type="caution">
    <text evidence="2">The sequence shown here is derived from an EMBL/GenBank/DDBJ whole genome shotgun (WGS) entry which is preliminary data.</text>
</comment>
<keyword evidence="1" id="KW-0472">Membrane</keyword>
<feature type="transmembrane region" description="Helical" evidence="1">
    <location>
        <begin position="24"/>
        <end position="42"/>
    </location>
</feature>
<gene>
    <name evidence="2" type="ORF">EDD27_1237</name>
</gene>
<dbReference type="PROSITE" id="PS51257">
    <property type="entry name" value="PROKAR_LIPOPROTEIN"/>
    <property type="match status" value="1"/>
</dbReference>
<evidence type="ECO:0000256" key="1">
    <source>
        <dbReference type="SAM" id="Phobius"/>
    </source>
</evidence>
<name>A0A438LZD5_9ACTN</name>
<accession>A0A438LZD5</accession>
<dbReference type="EMBL" id="SAUN01000001">
    <property type="protein sequence ID" value="RVX38909.1"/>
    <property type="molecule type" value="Genomic_DNA"/>
</dbReference>
<keyword evidence="1" id="KW-1133">Transmembrane helix</keyword>
<evidence type="ECO:0000313" key="3">
    <source>
        <dbReference type="Proteomes" id="UP000284824"/>
    </source>
</evidence>
<organism evidence="2 3">
    <name type="scientific">Nonomuraea polychroma</name>
    <dbReference type="NCBI Taxonomy" id="46176"/>
    <lineage>
        <taxon>Bacteria</taxon>
        <taxon>Bacillati</taxon>
        <taxon>Actinomycetota</taxon>
        <taxon>Actinomycetes</taxon>
        <taxon>Streptosporangiales</taxon>
        <taxon>Streptosporangiaceae</taxon>
        <taxon>Nonomuraea</taxon>
    </lineage>
</organism>
<protein>
    <submittedName>
        <fullName evidence="2">Uncharacterized protein</fullName>
    </submittedName>
</protein>
<proteinExistence type="predicted"/>
<keyword evidence="1" id="KW-0812">Transmembrane</keyword>
<reference evidence="2 3" key="1">
    <citation type="submission" date="2019-01" db="EMBL/GenBank/DDBJ databases">
        <title>Sequencing the genomes of 1000 actinobacteria strains.</title>
        <authorList>
            <person name="Klenk H.-P."/>
        </authorList>
    </citation>
    <scope>NUCLEOTIDE SEQUENCE [LARGE SCALE GENOMIC DNA]</scope>
    <source>
        <strain evidence="2 3">DSM 43925</strain>
    </source>
</reference>
<keyword evidence="3" id="KW-1185">Reference proteome</keyword>
<evidence type="ECO:0000313" key="2">
    <source>
        <dbReference type="EMBL" id="RVX38909.1"/>
    </source>
</evidence>
<sequence length="78" mass="7830">MTSRTSGTSPVVGTLAVVNDNMSTVWLSITAGCLAVAFALVVNGVTGVLQVVLMAVLGIAELVCFALLVAKAAGRPRG</sequence>
<dbReference type="Proteomes" id="UP000284824">
    <property type="component" value="Unassembled WGS sequence"/>
</dbReference>
<feature type="transmembrane region" description="Helical" evidence="1">
    <location>
        <begin position="48"/>
        <end position="70"/>
    </location>
</feature>